<dbReference type="Pfam" id="PF00106">
    <property type="entry name" value="adh_short"/>
    <property type="match status" value="1"/>
</dbReference>
<comment type="similarity">
    <text evidence="1">Belongs to the short-chain dehydrogenases/reductases (SDR) family.</text>
</comment>
<dbReference type="OMA" id="HTEELAW"/>
<dbReference type="PROSITE" id="PS00061">
    <property type="entry name" value="ADH_SHORT"/>
    <property type="match status" value="1"/>
</dbReference>
<dbReference type="Proteomes" id="UP000007431">
    <property type="component" value="Unassembled WGS sequence"/>
</dbReference>
<dbReference type="GO" id="GO:0016491">
    <property type="term" value="F:oxidoreductase activity"/>
    <property type="evidence" value="ECO:0007669"/>
    <property type="project" value="UniProtKB-KW"/>
</dbReference>
<accession>D8Q3X1</accession>
<evidence type="ECO:0000256" key="2">
    <source>
        <dbReference type="ARBA" id="ARBA00022857"/>
    </source>
</evidence>
<gene>
    <name evidence="4" type="ORF">SCHCODRAFT_234630</name>
</gene>
<organism evidence="5">
    <name type="scientific">Schizophyllum commune (strain H4-8 / FGSC 9210)</name>
    <name type="common">Split gill fungus</name>
    <dbReference type="NCBI Taxonomy" id="578458"/>
    <lineage>
        <taxon>Eukaryota</taxon>
        <taxon>Fungi</taxon>
        <taxon>Dikarya</taxon>
        <taxon>Basidiomycota</taxon>
        <taxon>Agaricomycotina</taxon>
        <taxon>Agaricomycetes</taxon>
        <taxon>Agaricomycetidae</taxon>
        <taxon>Agaricales</taxon>
        <taxon>Schizophyllaceae</taxon>
        <taxon>Schizophyllum</taxon>
    </lineage>
</organism>
<dbReference type="OrthoDB" id="9876299at2759"/>
<dbReference type="InterPro" id="IPR051468">
    <property type="entry name" value="Fungal_SecMetab_SDRs"/>
</dbReference>
<dbReference type="InParanoid" id="D8Q3X1"/>
<dbReference type="CDD" id="cd05325">
    <property type="entry name" value="carb_red_sniffer_like_SDR_c"/>
    <property type="match status" value="1"/>
</dbReference>
<proteinExistence type="inferred from homology"/>
<dbReference type="PANTHER" id="PTHR43544:SF7">
    <property type="entry name" value="NADB-LER2"/>
    <property type="match status" value="1"/>
</dbReference>
<dbReference type="GO" id="GO:0005737">
    <property type="term" value="C:cytoplasm"/>
    <property type="evidence" value="ECO:0007669"/>
    <property type="project" value="TreeGrafter"/>
</dbReference>
<dbReference type="AlphaFoldDB" id="D8Q3X1"/>
<keyword evidence="5" id="KW-1185">Reference proteome</keyword>
<dbReference type="FunCoup" id="D8Q3X1">
    <property type="interactions" value="136"/>
</dbReference>
<dbReference type="KEGG" id="scm:SCHCO_02627304"/>
<evidence type="ECO:0000313" key="5">
    <source>
        <dbReference type="Proteomes" id="UP000007431"/>
    </source>
</evidence>
<dbReference type="SUPFAM" id="SSF51735">
    <property type="entry name" value="NAD(P)-binding Rossmann-fold domains"/>
    <property type="match status" value="1"/>
</dbReference>
<dbReference type="RefSeq" id="XP_003031601.1">
    <property type="nucleotide sequence ID" value="XM_003031555.1"/>
</dbReference>
<reference evidence="4 5" key="1">
    <citation type="journal article" date="2010" name="Nat. Biotechnol.">
        <title>Genome sequence of the model mushroom Schizophyllum commune.</title>
        <authorList>
            <person name="Ohm R.A."/>
            <person name="de Jong J.F."/>
            <person name="Lugones L.G."/>
            <person name="Aerts A."/>
            <person name="Kothe E."/>
            <person name="Stajich J.E."/>
            <person name="de Vries R.P."/>
            <person name="Record E."/>
            <person name="Levasseur A."/>
            <person name="Baker S.E."/>
            <person name="Bartholomew K.A."/>
            <person name="Coutinho P.M."/>
            <person name="Erdmann S."/>
            <person name="Fowler T.J."/>
            <person name="Gathman A.C."/>
            <person name="Lombard V."/>
            <person name="Henrissat B."/>
            <person name="Knabe N."/>
            <person name="Kuees U."/>
            <person name="Lilly W.W."/>
            <person name="Lindquist E."/>
            <person name="Lucas S."/>
            <person name="Magnuson J.K."/>
            <person name="Piumi F."/>
            <person name="Raudaskoski M."/>
            <person name="Salamov A."/>
            <person name="Schmutz J."/>
            <person name="Schwarze F.W.M.R."/>
            <person name="vanKuyk P.A."/>
            <person name="Horton J.S."/>
            <person name="Grigoriev I.V."/>
            <person name="Woesten H.A.B."/>
        </authorList>
    </citation>
    <scope>NUCLEOTIDE SEQUENCE [LARGE SCALE GENOMIC DNA]</scope>
    <source>
        <strain evidence="5">H4-8 / FGSC 9210</strain>
    </source>
</reference>
<dbReference type="eggNOG" id="KOG1611">
    <property type="taxonomic scope" value="Eukaryota"/>
</dbReference>
<evidence type="ECO:0000256" key="3">
    <source>
        <dbReference type="ARBA" id="ARBA00023002"/>
    </source>
</evidence>
<dbReference type="InterPro" id="IPR002347">
    <property type="entry name" value="SDR_fam"/>
</dbReference>
<keyword evidence="2" id="KW-0521">NADP</keyword>
<dbReference type="VEuPathDB" id="FungiDB:SCHCODRAFT_02627304"/>
<dbReference type="Gene3D" id="3.40.50.720">
    <property type="entry name" value="NAD(P)-binding Rossmann-like Domain"/>
    <property type="match status" value="1"/>
</dbReference>
<dbReference type="PRINTS" id="PR00081">
    <property type="entry name" value="GDHRDH"/>
</dbReference>
<sequence length="251" mass="27115">MSPTVYLLTGANRGIGLGLAKQIAERPDAILFAGARDPERATDLQALAAAHPDRVHVLKIVSADKTNNIAAVEEIKRVAGRLDVVIANAGISDCFMPALEVPPEEIIRHVEINTNGPLVLFQATYTLLRESAKPKFIVVSSGMGSITFGASQPVNTYAYGASKAAVNWVTRKLHHDFPDFIIFPINPGGVDTDMAHDSLARDPGMEGLQKSLNMITVEESARSILEQIDIATRETHGGNFVDYSGLGKWAW</sequence>
<evidence type="ECO:0000313" key="4">
    <source>
        <dbReference type="EMBL" id="EFI96698.1"/>
    </source>
</evidence>
<dbReference type="InterPro" id="IPR036291">
    <property type="entry name" value="NAD(P)-bd_dom_sf"/>
</dbReference>
<dbReference type="GeneID" id="9589379"/>
<dbReference type="HOGENOM" id="CLU_010194_9_1_1"/>
<name>D8Q3X1_SCHCM</name>
<keyword evidence="3" id="KW-0560">Oxidoreductase</keyword>
<dbReference type="EMBL" id="GL377306">
    <property type="protein sequence ID" value="EFI96698.1"/>
    <property type="molecule type" value="Genomic_DNA"/>
</dbReference>
<evidence type="ECO:0008006" key="6">
    <source>
        <dbReference type="Google" id="ProtNLM"/>
    </source>
</evidence>
<dbReference type="InterPro" id="IPR020904">
    <property type="entry name" value="Sc_DH/Rdtase_CS"/>
</dbReference>
<evidence type="ECO:0000256" key="1">
    <source>
        <dbReference type="ARBA" id="ARBA00006484"/>
    </source>
</evidence>
<protein>
    <recommendedName>
        <fullName evidence="6">NAD(P)-binding protein</fullName>
    </recommendedName>
</protein>
<dbReference type="PANTHER" id="PTHR43544">
    <property type="entry name" value="SHORT-CHAIN DEHYDROGENASE/REDUCTASE"/>
    <property type="match status" value="1"/>
</dbReference>